<accession>A0ABW7QTC4</accession>
<keyword evidence="3" id="KW-1185">Reference proteome</keyword>
<dbReference type="RefSeq" id="WP_397714720.1">
    <property type="nucleotide sequence ID" value="NZ_JBIRGN010000004.1"/>
</dbReference>
<dbReference type="SUPFAM" id="SSF54197">
    <property type="entry name" value="HIT-like"/>
    <property type="match status" value="1"/>
</dbReference>
<dbReference type="EMBL" id="JBIRGQ010000004">
    <property type="protein sequence ID" value="MFH8548246.1"/>
    <property type="molecule type" value="Genomic_DNA"/>
</dbReference>
<gene>
    <name evidence="2" type="ORF">ACH4F9_24845</name>
</gene>
<feature type="compositionally biased region" description="Basic and acidic residues" evidence="1">
    <location>
        <begin position="1"/>
        <end position="21"/>
    </location>
</feature>
<proteinExistence type="predicted"/>
<dbReference type="Gene3D" id="3.30.428.10">
    <property type="entry name" value="HIT-like"/>
    <property type="match status" value="1"/>
</dbReference>
<reference evidence="2 3" key="1">
    <citation type="submission" date="2024-10" db="EMBL/GenBank/DDBJ databases">
        <title>The Natural Products Discovery Center: Release of the First 8490 Sequenced Strains for Exploring Actinobacteria Biosynthetic Diversity.</title>
        <authorList>
            <person name="Kalkreuter E."/>
            <person name="Kautsar S.A."/>
            <person name="Yang D."/>
            <person name="Bader C.D."/>
            <person name="Teijaro C.N."/>
            <person name="Fluegel L."/>
            <person name="Davis C.M."/>
            <person name="Simpson J.R."/>
            <person name="Lauterbach L."/>
            <person name="Steele A.D."/>
            <person name="Gui C."/>
            <person name="Meng S."/>
            <person name="Li G."/>
            <person name="Viehrig K."/>
            <person name="Ye F."/>
            <person name="Su P."/>
            <person name="Kiefer A.F."/>
            <person name="Nichols A."/>
            <person name="Cepeda A.J."/>
            <person name="Yan W."/>
            <person name="Fan B."/>
            <person name="Jiang Y."/>
            <person name="Adhikari A."/>
            <person name="Zheng C.-J."/>
            <person name="Schuster L."/>
            <person name="Cowan T.M."/>
            <person name="Smanski M.J."/>
            <person name="Chevrette M.G."/>
            <person name="De Carvalho L.P.S."/>
            <person name="Shen B."/>
        </authorList>
    </citation>
    <scope>NUCLEOTIDE SEQUENCE [LARGE SCALE GENOMIC DNA]</scope>
    <source>
        <strain evidence="2 3">NPDC017990</strain>
    </source>
</reference>
<dbReference type="EC" id="2.1.1.-" evidence="2"/>
<name>A0ABW7QTC4_9ACTN</name>
<evidence type="ECO:0000256" key="1">
    <source>
        <dbReference type="SAM" id="MobiDB-lite"/>
    </source>
</evidence>
<comment type="caution">
    <text evidence="2">The sequence shown here is derived from an EMBL/GenBank/DDBJ whole genome shotgun (WGS) entry which is preliminary data.</text>
</comment>
<evidence type="ECO:0000313" key="2">
    <source>
        <dbReference type="EMBL" id="MFH8548246.1"/>
    </source>
</evidence>
<sequence length="179" mass="19120">MKPEERAEPEEHAEPEERAEPARGSGCLACDLADGTAPLIGGTLLRTAHWTVEHCVGPLGTGTLIVKPLRHITGVHEMNAAESAGLGPLLTRVTSALRAAVGEECEQVYVCLWSHAGRVPGHIHFVVQPARTSDIDRHGNAYGPALQAAMFATGEEPEPGEVEEFCTRVRHALAEHSAI</sequence>
<organism evidence="2 3">
    <name type="scientific">Streptomyces longisporoflavus</name>
    <dbReference type="NCBI Taxonomy" id="28044"/>
    <lineage>
        <taxon>Bacteria</taxon>
        <taxon>Bacillati</taxon>
        <taxon>Actinomycetota</taxon>
        <taxon>Actinomycetes</taxon>
        <taxon>Kitasatosporales</taxon>
        <taxon>Streptomycetaceae</taxon>
        <taxon>Streptomyces</taxon>
    </lineage>
</organism>
<dbReference type="GO" id="GO:0032259">
    <property type="term" value="P:methylation"/>
    <property type="evidence" value="ECO:0007669"/>
    <property type="project" value="UniProtKB-KW"/>
</dbReference>
<keyword evidence="2" id="KW-0808">Transferase</keyword>
<dbReference type="GO" id="GO:0008168">
    <property type="term" value="F:methyltransferase activity"/>
    <property type="evidence" value="ECO:0007669"/>
    <property type="project" value="UniProtKB-KW"/>
</dbReference>
<dbReference type="Proteomes" id="UP001610818">
    <property type="component" value="Unassembled WGS sequence"/>
</dbReference>
<evidence type="ECO:0000313" key="3">
    <source>
        <dbReference type="Proteomes" id="UP001610818"/>
    </source>
</evidence>
<keyword evidence="2" id="KW-0489">Methyltransferase</keyword>
<protein>
    <submittedName>
        <fullName evidence="2">HIT family protein</fullName>
        <ecNumber evidence="2">2.1.1.-</ecNumber>
    </submittedName>
</protein>
<dbReference type="InterPro" id="IPR036265">
    <property type="entry name" value="HIT-like_sf"/>
</dbReference>
<feature type="region of interest" description="Disordered" evidence="1">
    <location>
        <begin position="1"/>
        <end position="22"/>
    </location>
</feature>